<evidence type="ECO:0000256" key="1">
    <source>
        <dbReference type="SAM" id="SignalP"/>
    </source>
</evidence>
<dbReference type="Proteomes" id="UP001385892">
    <property type="component" value="Unassembled WGS sequence"/>
</dbReference>
<dbReference type="Pfam" id="PF00174">
    <property type="entry name" value="Oxidored_molyb"/>
    <property type="match status" value="1"/>
</dbReference>
<name>A0ABU8WX92_9BURK</name>
<feature type="signal peptide" evidence="1">
    <location>
        <begin position="1"/>
        <end position="24"/>
    </location>
</feature>
<organism evidence="3 4">
    <name type="scientific">Variovorax rhizosphaerae</name>
    <dbReference type="NCBI Taxonomy" id="1836200"/>
    <lineage>
        <taxon>Bacteria</taxon>
        <taxon>Pseudomonadati</taxon>
        <taxon>Pseudomonadota</taxon>
        <taxon>Betaproteobacteria</taxon>
        <taxon>Burkholderiales</taxon>
        <taxon>Comamonadaceae</taxon>
        <taxon>Variovorax</taxon>
    </lineage>
</organism>
<evidence type="ECO:0000313" key="3">
    <source>
        <dbReference type="EMBL" id="MEJ8852152.1"/>
    </source>
</evidence>
<dbReference type="InterPro" id="IPR036374">
    <property type="entry name" value="OxRdtase_Mopterin-bd_sf"/>
</dbReference>
<feature type="domain" description="Oxidoreductase molybdopterin-binding" evidence="2">
    <location>
        <begin position="78"/>
        <end position="150"/>
    </location>
</feature>
<dbReference type="RefSeq" id="WP_340348044.1">
    <property type="nucleotide sequence ID" value="NZ_JBBKZT010000032.1"/>
</dbReference>
<proteinExistence type="predicted"/>
<comment type="caution">
    <text evidence="3">The sequence shown here is derived from an EMBL/GenBank/DDBJ whole genome shotgun (WGS) entry which is preliminary data.</text>
</comment>
<sequence>MKCDLLRRCIAGVIRFASFGLVVAYGVAHSAPNACPTDAALEISGLVKSNSTRGSYLFSESDLLALKAVRLVTATAWTPRSEFAGPELSTVLAAAGVSDKATEMRFYAIDAYEITIPISDLTKYKPVMAHTQNGRRLEIATRGPFFLVYPRDQYPELTKINGQAQFVWMVCKIVVR</sequence>
<dbReference type="SUPFAM" id="SSF56524">
    <property type="entry name" value="Oxidoreductase molybdopterin-binding domain"/>
    <property type="match status" value="1"/>
</dbReference>
<protein>
    <submittedName>
        <fullName evidence="3">Molybdopterin-dependent oxidoreductase</fullName>
    </submittedName>
</protein>
<dbReference type="InterPro" id="IPR000572">
    <property type="entry name" value="OxRdtase_Mopterin-bd_dom"/>
</dbReference>
<dbReference type="Gene3D" id="3.90.420.10">
    <property type="entry name" value="Oxidoreductase, molybdopterin-binding domain"/>
    <property type="match status" value="1"/>
</dbReference>
<evidence type="ECO:0000259" key="2">
    <source>
        <dbReference type="Pfam" id="PF00174"/>
    </source>
</evidence>
<feature type="chain" id="PRO_5046867330" evidence="1">
    <location>
        <begin position="25"/>
        <end position="176"/>
    </location>
</feature>
<keyword evidence="1" id="KW-0732">Signal</keyword>
<evidence type="ECO:0000313" key="4">
    <source>
        <dbReference type="Proteomes" id="UP001385892"/>
    </source>
</evidence>
<accession>A0ABU8WX92</accession>
<keyword evidence="4" id="KW-1185">Reference proteome</keyword>
<gene>
    <name evidence="3" type="ORF">WKW82_36360</name>
</gene>
<reference evidence="3 4" key="1">
    <citation type="submission" date="2024-03" db="EMBL/GenBank/DDBJ databases">
        <title>Novel species of the genus Variovorax.</title>
        <authorList>
            <person name="Liu Q."/>
            <person name="Xin Y.-H."/>
        </authorList>
    </citation>
    <scope>NUCLEOTIDE SEQUENCE [LARGE SCALE GENOMIC DNA]</scope>
    <source>
        <strain evidence="3 4">KACC 18900</strain>
    </source>
</reference>
<dbReference type="EMBL" id="JBBKZT010000032">
    <property type="protein sequence ID" value="MEJ8852152.1"/>
    <property type="molecule type" value="Genomic_DNA"/>
</dbReference>